<dbReference type="EMBL" id="QYTU02000026">
    <property type="protein sequence ID" value="RWR08199.1"/>
    <property type="molecule type" value="Genomic_DNA"/>
</dbReference>
<comment type="caution">
    <text evidence="5">The sequence shown here is derived from an EMBL/GenBank/DDBJ whole genome shotgun (WGS) entry which is preliminary data.</text>
</comment>
<dbReference type="EC" id="6.-.-.-" evidence="2"/>
<feature type="domain" description="Bacillithiol biosynthesis BshC N-terminal Rossmann-like" evidence="3">
    <location>
        <begin position="1"/>
        <end position="381"/>
    </location>
</feature>
<dbReference type="Proteomes" id="UP000273811">
    <property type="component" value="Unassembled WGS sequence"/>
</dbReference>
<dbReference type="InterPro" id="IPR055398">
    <property type="entry name" value="Rossmann-like_BshC"/>
</dbReference>
<evidence type="ECO:0000256" key="1">
    <source>
        <dbReference type="ARBA" id="ARBA00022598"/>
    </source>
</evidence>
<proteinExistence type="inferred from homology"/>
<dbReference type="NCBIfam" id="TIGR03998">
    <property type="entry name" value="thiol_BshC"/>
    <property type="match status" value="1"/>
</dbReference>
<dbReference type="InterPro" id="IPR055399">
    <property type="entry name" value="CC_BshC"/>
</dbReference>
<dbReference type="AlphaFoldDB" id="A0A443IPH4"/>
<organism evidence="5 6">
    <name type="scientific">Siminovitchia fortis</name>
    <dbReference type="NCBI Taxonomy" id="254758"/>
    <lineage>
        <taxon>Bacteria</taxon>
        <taxon>Bacillati</taxon>
        <taxon>Bacillota</taxon>
        <taxon>Bacilli</taxon>
        <taxon>Bacillales</taxon>
        <taxon>Bacillaceae</taxon>
        <taxon>Siminovitchia</taxon>
    </lineage>
</organism>
<evidence type="ECO:0000259" key="3">
    <source>
        <dbReference type="Pfam" id="PF10079"/>
    </source>
</evidence>
<protein>
    <recommendedName>
        <fullName evidence="2">Putative cysteine ligase BshC</fullName>
        <ecNumber evidence="2">6.-.-.-</ecNumber>
    </recommendedName>
</protein>
<evidence type="ECO:0000259" key="4">
    <source>
        <dbReference type="Pfam" id="PF24850"/>
    </source>
</evidence>
<evidence type="ECO:0000313" key="5">
    <source>
        <dbReference type="EMBL" id="RWR08199.1"/>
    </source>
</evidence>
<name>A0A443IPH4_9BACI</name>
<reference evidence="5" key="1">
    <citation type="submission" date="2018-12" db="EMBL/GenBank/DDBJ databases">
        <authorList>
            <person name="Sun L."/>
            <person name="Chen Z."/>
        </authorList>
    </citation>
    <scope>NUCLEOTIDE SEQUENCE [LARGE SCALE GENOMIC DNA]</scope>
    <source>
        <strain evidence="5">DSM 16012</strain>
    </source>
</reference>
<dbReference type="PIRSF" id="PIRSF012535">
    <property type="entry name" value="UCP012535"/>
    <property type="match status" value="1"/>
</dbReference>
<dbReference type="Pfam" id="PF10079">
    <property type="entry name" value="Rossmann-like_BshC"/>
    <property type="match status" value="1"/>
</dbReference>
<dbReference type="OrthoDB" id="9765151at2"/>
<comment type="function">
    <text evidence="2">Involved in bacillithiol (BSH) biosynthesis. May catalyze the last step of the pathway, the addition of cysteine to glucosamine malate (GlcN-Mal) to generate BSH.</text>
</comment>
<feature type="domain" description="Bacillithiol biosynthesis BshC C-terminal coiled-coil" evidence="4">
    <location>
        <begin position="383"/>
        <end position="541"/>
    </location>
</feature>
<gene>
    <name evidence="2 5" type="primary">bshC</name>
    <name evidence="5" type="ORF">D4N35_011945</name>
</gene>
<sequence length="542" mass="63385">MELENAAVPATNRFASLYIKNMESVKDFFQYNIKEETVFRQRYDDLMKRQFNREGIAECIDHYMKKFPTSAAVKRSLEYFRDRRSVAVIGGQQAGLLTGPLYTIHKIISIIKLAEQQERDLGQPVIPIFWIAGEDHDYLEINHIFAPGKENFKKKNYNEAFAGKMMASHMKFDKEKMQAWTRQIFSYFGDRSHTKDMLAVIDEAISNTRTFTEFFSYLIMYFFKDYGLLLIDSADPMLRQLEKPFFSSLINNRQMITDSVLNQQEKKQGMGFSKAIEIDGYAANLFYYHENERDLLEFDPEEKVFVSKTNELRFTEGELFELLESYPERFSNNVVTRPLMQEWLFPTLAFIAGPGEIAYWGELLPAFQAMGSQMPPIVPRLNITLLDKTTDRNLDELNLSVAEVLEKGTADDRSRFMSSIKDDGFESLIQGTKEVLAGQYKKIIARINEIDRGHVQLAETNLAMQIRQLEFLQRKVEDSMTKKHSAVLEKYHRVEQMLKPDGQPQERIWNIFYYLNEYGKNFIDELLNLPYEFDGRHKIIRI</sequence>
<evidence type="ECO:0000313" key="6">
    <source>
        <dbReference type="Proteomes" id="UP000273811"/>
    </source>
</evidence>
<dbReference type="Pfam" id="PF24850">
    <property type="entry name" value="CC_BshC"/>
    <property type="match status" value="1"/>
</dbReference>
<keyword evidence="1 2" id="KW-0436">Ligase</keyword>
<dbReference type="GO" id="GO:0016874">
    <property type="term" value="F:ligase activity"/>
    <property type="evidence" value="ECO:0007669"/>
    <property type="project" value="UniProtKB-UniRule"/>
</dbReference>
<evidence type="ECO:0000256" key="2">
    <source>
        <dbReference type="HAMAP-Rule" id="MF_01867"/>
    </source>
</evidence>
<accession>A0A443IPH4</accession>
<dbReference type="RefSeq" id="WP_120073885.1">
    <property type="nucleotide sequence ID" value="NZ_CP126113.1"/>
</dbReference>
<dbReference type="HAMAP" id="MF_01867">
    <property type="entry name" value="BshC"/>
    <property type="match status" value="1"/>
</dbReference>
<dbReference type="InterPro" id="IPR011199">
    <property type="entry name" value="Bacillithiol_biosynth_BshC"/>
</dbReference>
<comment type="similarity">
    <text evidence="2">Belongs to the BshC family.</text>
</comment>
<keyword evidence="6" id="KW-1185">Reference proteome</keyword>